<proteinExistence type="predicted"/>
<dbReference type="InterPro" id="IPR000659">
    <property type="entry name" value="Pyridox_Oxase"/>
</dbReference>
<evidence type="ECO:0000259" key="5">
    <source>
        <dbReference type="Pfam" id="PF12766"/>
    </source>
</evidence>
<sequence>MEQRYLEDIKAELINGYAKKRHPFRYFTLATVHKKAPRQRTVVLRKLLPDFNLLFFTDLRSQKVEDIKNNNTVSALFYHPKKLIQVKVDGKAQFVEDKHTLKTYWNNIPEHSRKDYITASAPGTPIANPDHTSYNLEQHHFCAIHIVPTTIEYLQLKRPNHLRLKFSKQEGGWQDQFLVP</sequence>
<keyword evidence="3" id="KW-0288">FMN</keyword>
<dbReference type="PANTHER" id="PTHR10851:SF3">
    <property type="entry name" value="PYRIDOXINE_PYRIDOXAMINE 5'-PHOSPHATE OXIDASE 2"/>
    <property type="match status" value="1"/>
</dbReference>
<dbReference type="InterPro" id="IPR012349">
    <property type="entry name" value="Split_barrel_FMN-bd"/>
</dbReference>
<name>A0ABS3T2K2_9FLAO</name>
<dbReference type="EMBL" id="JAGEVF010000006">
    <property type="protein sequence ID" value="MBO3116975.1"/>
    <property type="molecule type" value="Genomic_DNA"/>
</dbReference>
<reference evidence="6 7" key="1">
    <citation type="submission" date="2021-03" db="EMBL/GenBank/DDBJ databases">
        <title>Winogradskyella sp. nov., isolated from costal sediment.</title>
        <authorList>
            <person name="Gao C."/>
        </authorList>
    </citation>
    <scope>NUCLEOTIDE SEQUENCE [LARGE SCALE GENOMIC DNA]</scope>
    <source>
        <strain evidence="6 7">DF17</strain>
    </source>
</reference>
<evidence type="ECO:0000256" key="3">
    <source>
        <dbReference type="ARBA" id="ARBA00022643"/>
    </source>
</evidence>
<organism evidence="6 7">
    <name type="scientific">Winogradskyella pelagia</name>
    <dbReference type="NCBI Taxonomy" id="2819984"/>
    <lineage>
        <taxon>Bacteria</taxon>
        <taxon>Pseudomonadati</taxon>
        <taxon>Bacteroidota</taxon>
        <taxon>Flavobacteriia</taxon>
        <taxon>Flavobacteriales</taxon>
        <taxon>Flavobacteriaceae</taxon>
        <taxon>Winogradskyella</taxon>
    </lineage>
</organism>
<dbReference type="PANTHER" id="PTHR10851">
    <property type="entry name" value="PYRIDOXINE-5-PHOSPHATE OXIDASE"/>
    <property type="match status" value="1"/>
</dbReference>
<feature type="domain" description="Pyridoxamine 5'-phosphate oxidase Alr4036 family FMN-binding" evidence="5">
    <location>
        <begin position="18"/>
        <end position="95"/>
    </location>
</feature>
<dbReference type="Gene3D" id="2.30.110.10">
    <property type="entry name" value="Electron Transport, Fmn-binding Protein, Chain A"/>
    <property type="match status" value="1"/>
</dbReference>
<gene>
    <name evidence="6" type="ORF">J4050_09460</name>
</gene>
<evidence type="ECO:0000256" key="2">
    <source>
        <dbReference type="ARBA" id="ARBA00022630"/>
    </source>
</evidence>
<keyword evidence="7" id="KW-1185">Reference proteome</keyword>
<dbReference type="Pfam" id="PF12766">
    <property type="entry name" value="Pyridox_oxase_2"/>
    <property type="match status" value="1"/>
</dbReference>
<keyword evidence="4" id="KW-0560">Oxidoreductase</keyword>
<dbReference type="SUPFAM" id="SSF50475">
    <property type="entry name" value="FMN-binding split barrel"/>
    <property type="match status" value="1"/>
</dbReference>
<accession>A0ABS3T2K2</accession>
<dbReference type="InterPro" id="IPR024624">
    <property type="entry name" value="Pyridox_Oxase_Alr4036_FMN-bd"/>
</dbReference>
<comment type="cofactor">
    <cofactor evidence="1">
        <name>FMN</name>
        <dbReference type="ChEBI" id="CHEBI:58210"/>
    </cofactor>
</comment>
<protein>
    <submittedName>
        <fullName evidence="6">Pyridoxamine 5'-phosphate oxidase family protein</fullName>
    </submittedName>
</protein>
<evidence type="ECO:0000313" key="7">
    <source>
        <dbReference type="Proteomes" id="UP000676776"/>
    </source>
</evidence>
<comment type="caution">
    <text evidence="6">The sequence shown here is derived from an EMBL/GenBank/DDBJ whole genome shotgun (WGS) entry which is preliminary data.</text>
</comment>
<dbReference type="Proteomes" id="UP000676776">
    <property type="component" value="Unassembled WGS sequence"/>
</dbReference>
<keyword evidence="2" id="KW-0285">Flavoprotein</keyword>
<evidence type="ECO:0000256" key="1">
    <source>
        <dbReference type="ARBA" id="ARBA00001917"/>
    </source>
</evidence>
<evidence type="ECO:0000313" key="6">
    <source>
        <dbReference type="EMBL" id="MBO3116975.1"/>
    </source>
</evidence>
<evidence type="ECO:0000256" key="4">
    <source>
        <dbReference type="ARBA" id="ARBA00023002"/>
    </source>
</evidence>